<dbReference type="GO" id="GO:0016746">
    <property type="term" value="F:acyltransferase activity"/>
    <property type="evidence" value="ECO:0007669"/>
    <property type="project" value="UniProtKB-KW"/>
</dbReference>
<feature type="domain" description="Phosphate acetyl/butaryl transferase" evidence="3">
    <location>
        <begin position="309"/>
        <end position="345"/>
    </location>
</feature>
<sequence>MLRTRALARGVASRALLRTRCRPAARFSTTIGDGGKVPADSLFVTSTDVIKKTSPVLLGLTHILEQKYQSVGYFRPITPTPTSGMDDHHMELLKSELELPQEIHQLYGVTSERALESWLNGKEDDLVEEILTKYEECKKNHDFMIIEGAPVMSHESSMSWKINTDIAKAIGSPVLLLTDLNSVSLSDNDLAHEILARTRLGKEQVEDAGLQYIGTIANRVQAHDAKALRYKLRATFGAEKLPFLGFLPFDDFIASKRLNEVAHKLNATQLFGDKQIANHVTVSDALVATSYLKDLFAHMKKHKDGLLSTNCIAMGPMLQGLRKPVNDLSRGATVKDIVTTVAITAIQADQIILNSEKKQMPTGQSTEEGEQ</sequence>
<keyword evidence="2" id="KW-0012">Acyltransferase</keyword>
<comment type="caution">
    <text evidence="4">The sequence shown here is derived from an EMBL/GenBank/DDBJ whole genome shotgun (WGS) entry which is preliminary data.</text>
</comment>
<dbReference type="PANTHER" id="PTHR43356">
    <property type="entry name" value="PHOSPHATE ACETYLTRANSFERASE"/>
    <property type="match status" value="1"/>
</dbReference>
<evidence type="ECO:0000259" key="3">
    <source>
        <dbReference type="Pfam" id="PF01515"/>
    </source>
</evidence>
<dbReference type="EMBL" id="JAKCXM010000353">
    <property type="protein sequence ID" value="KAJ0395290.1"/>
    <property type="molecule type" value="Genomic_DNA"/>
</dbReference>
<keyword evidence="1" id="KW-0808">Transferase</keyword>
<dbReference type="Gene3D" id="3.40.50.10750">
    <property type="entry name" value="Isocitrate/Isopropylmalate dehydrogenase-like"/>
    <property type="match status" value="1"/>
</dbReference>
<dbReference type="CDD" id="cd03109">
    <property type="entry name" value="DTBS"/>
    <property type="match status" value="1"/>
</dbReference>
<dbReference type="InterPro" id="IPR002505">
    <property type="entry name" value="PTA_PTB"/>
</dbReference>
<dbReference type="Pfam" id="PF13500">
    <property type="entry name" value="AAA_26"/>
    <property type="match status" value="1"/>
</dbReference>
<dbReference type="InterPro" id="IPR027417">
    <property type="entry name" value="P-loop_NTPase"/>
</dbReference>
<proteinExistence type="predicted"/>
<name>A0AAD5LBF1_PYTIN</name>
<accession>A0AAD5LBF1</accession>
<keyword evidence="5" id="KW-1185">Reference proteome</keyword>
<dbReference type="InterPro" id="IPR042112">
    <property type="entry name" value="P_AcTrfase_dom2"/>
</dbReference>
<gene>
    <name evidence="4" type="ORF">P43SY_001158</name>
</gene>
<reference evidence="4" key="1">
    <citation type="submission" date="2021-12" db="EMBL/GenBank/DDBJ databases">
        <title>Prjna785345.</title>
        <authorList>
            <person name="Rujirawat T."/>
            <person name="Krajaejun T."/>
        </authorList>
    </citation>
    <scope>NUCLEOTIDE SEQUENCE</scope>
    <source>
        <strain evidence="4">Pi057C3</strain>
    </source>
</reference>
<dbReference type="Gene3D" id="3.40.50.300">
    <property type="entry name" value="P-loop containing nucleotide triphosphate hydrolases"/>
    <property type="match status" value="1"/>
</dbReference>
<dbReference type="Proteomes" id="UP001209570">
    <property type="component" value="Unassembled WGS sequence"/>
</dbReference>
<dbReference type="PANTHER" id="PTHR43356:SF3">
    <property type="entry name" value="PHOSPHATE ACETYLTRANSFERASE"/>
    <property type="match status" value="1"/>
</dbReference>
<evidence type="ECO:0000256" key="2">
    <source>
        <dbReference type="ARBA" id="ARBA00023315"/>
    </source>
</evidence>
<dbReference type="InterPro" id="IPR042113">
    <property type="entry name" value="P_AcTrfase_dom1"/>
</dbReference>
<dbReference type="SUPFAM" id="SSF53659">
    <property type="entry name" value="Isocitrate/Isopropylmalate dehydrogenase-like"/>
    <property type="match status" value="1"/>
</dbReference>
<protein>
    <recommendedName>
        <fullName evidence="3">Phosphate acetyl/butaryl transferase domain-containing protein</fullName>
    </recommendedName>
</protein>
<dbReference type="Pfam" id="PF01515">
    <property type="entry name" value="PTA_PTB"/>
    <property type="match status" value="1"/>
</dbReference>
<evidence type="ECO:0000313" key="4">
    <source>
        <dbReference type="EMBL" id="KAJ0395290.1"/>
    </source>
</evidence>
<evidence type="ECO:0000256" key="1">
    <source>
        <dbReference type="ARBA" id="ARBA00022679"/>
    </source>
</evidence>
<organism evidence="4 5">
    <name type="scientific">Pythium insidiosum</name>
    <name type="common">Pythiosis disease agent</name>
    <dbReference type="NCBI Taxonomy" id="114742"/>
    <lineage>
        <taxon>Eukaryota</taxon>
        <taxon>Sar</taxon>
        <taxon>Stramenopiles</taxon>
        <taxon>Oomycota</taxon>
        <taxon>Peronosporomycetes</taxon>
        <taxon>Pythiales</taxon>
        <taxon>Pythiaceae</taxon>
        <taxon>Pythium</taxon>
    </lineage>
</organism>
<evidence type="ECO:0000313" key="5">
    <source>
        <dbReference type="Proteomes" id="UP001209570"/>
    </source>
</evidence>
<dbReference type="Gene3D" id="3.40.50.10950">
    <property type="match status" value="1"/>
</dbReference>
<dbReference type="SUPFAM" id="SSF52540">
    <property type="entry name" value="P-loop containing nucleoside triphosphate hydrolases"/>
    <property type="match status" value="1"/>
</dbReference>
<dbReference type="AlphaFoldDB" id="A0AAD5LBF1"/>
<dbReference type="InterPro" id="IPR050500">
    <property type="entry name" value="Phos_Acetyltrans/Butyryltrans"/>
</dbReference>